<evidence type="ECO:0000313" key="3">
    <source>
        <dbReference type="Proteomes" id="UP000647491"/>
    </source>
</evidence>
<dbReference type="Pfam" id="PF08769">
    <property type="entry name" value="Spo0A_C"/>
    <property type="match status" value="1"/>
</dbReference>
<dbReference type="GO" id="GO:0003743">
    <property type="term" value="F:translation initiation factor activity"/>
    <property type="evidence" value="ECO:0007669"/>
    <property type="project" value="UniProtKB-KW"/>
</dbReference>
<dbReference type="Proteomes" id="UP000647491">
    <property type="component" value="Unassembled WGS sequence"/>
</dbReference>
<keyword evidence="2" id="KW-0648">Protein biosynthesis</keyword>
<name>A0ABR7NUW9_9FIRM</name>
<dbReference type="InterPro" id="IPR016032">
    <property type="entry name" value="Sig_transdc_resp-reg_C-effctor"/>
</dbReference>
<dbReference type="SUPFAM" id="SSF46894">
    <property type="entry name" value="C-terminal effector domain of the bipartite response regulators"/>
    <property type="match status" value="1"/>
</dbReference>
<proteinExistence type="predicted"/>
<evidence type="ECO:0000313" key="2">
    <source>
        <dbReference type="EMBL" id="MBC8599852.1"/>
    </source>
</evidence>
<dbReference type="InterPro" id="IPR014879">
    <property type="entry name" value="Spo0A_C"/>
</dbReference>
<keyword evidence="3" id="KW-1185">Reference proteome</keyword>
<sequence length="113" mass="13208">MTNRENAAHKLLRILGANGGYLGFYYTATAIEIVMDSGKTIYQCKWLYNEVAERYHTTPFCVERNIRTMVDMIWNYGNRQFLKELVPYPFNAKPKNAQFIDGLVAYMAEHEEE</sequence>
<gene>
    <name evidence="2" type="ORF">H8708_11560</name>
</gene>
<feature type="domain" description="Sporulation initiation factor Spo0A C-terminal" evidence="1">
    <location>
        <begin position="9"/>
        <end position="105"/>
    </location>
</feature>
<keyword evidence="2" id="KW-0396">Initiation factor</keyword>
<dbReference type="InterPro" id="IPR036388">
    <property type="entry name" value="WH-like_DNA-bd_sf"/>
</dbReference>
<evidence type="ECO:0000259" key="1">
    <source>
        <dbReference type="Pfam" id="PF08769"/>
    </source>
</evidence>
<comment type="caution">
    <text evidence="2">The sequence shown here is derived from an EMBL/GenBank/DDBJ whole genome shotgun (WGS) entry which is preliminary data.</text>
</comment>
<dbReference type="RefSeq" id="WP_022274373.1">
    <property type="nucleotide sequence ID" value="NZ_JACRTJ010000025.1"/>
</dbReference>
<protein>
    <submittedName>
        <fullName evidence="2">Sporulation initiation factor Spo0A C-terminal domain-containing protein</fullName>
    </submittedName>
</protein>
<dbReference type="Gene3D" id="1.10.10.10">
    <property type="entry name" value="Winged helix-like DNA-binding domain superfamily/Winged helix DNA-binding domain"/>
    <property type="match status" value="1"/>
</dbReference>
<organism evidence="2 3">
    <name type="scientific">Enterocloster hominis</name>
    <name type="common">ex Liu et al. 2021</name>
    <dbReference type="NCBI Taxonomy" id="2763663"/>
    <lineage>
        <taxon>Bacteria</taxon>
        <taxon>Bacillati</taxon>
        <taxon>Bacillota</taxon>
        <taxon>Clostridia</taxon>
        <taxon>Lachnospirales</taxon>
        <taxon>Lachnospiraceae</taxon>
        <taxon>Enterocloster</taxon>
    </lineage>
</organism>
<dbReference type="EMBL" id="JACRTJ010000025">
    <property type="protein sequence ID" value="MBC8599852.1"/>
    <property type="molecule type" value="Genomic_DNA"/>
</dbReference>
<accession>A0ABR7NUW9</accession>
<reference evidence="2 3" key="1">
    <citation type="submission" date="2020-08" db="EMBL/GenBank/DDBJ databases">
        <title>Genome public.</title>
        <authorList>
            <person name="Liu C."/>
            <person name="Sun Q."/>
        </authorList>
    </citation>
    <scope>NUCLEOTIDE SEQUENCE [LARGE SCALE GENOMIC DNA]</scope>
    <source>
        <strain evidence="2 3">BX10</strain>
    </source>
</reference>